<proteinExistence type="predicted"/>
<reference evidence="1" key="1">
    <citation type="submission" date="2023-11" db="EMBL/GenBank/DDBJ databases">
        <title>Gracilibacillus pellucida a moderately halophilic bacterium isolated from saline soil in Xinjiang province.</title>
        <authorList>
            <person name="Zhang Z."/>
            <person name="Tan F."/>
            <person name="Wang Y."/>
            <person name="Xia M."/>
        </authorList>
    </citation>
    <scope>NUCLEOTIDE SEQUENCE</scope>
    <source>
        <strain evidence="1">S3-1-1</strain>
    </source>
</reference>
<dbReference type="Proteomes" id="UP001277972">
    <property type="component" value="Unassembled WGS sequence"/>
</dbReference>
<dbReference type="EMBL" id="JAWZSR010000003">
    <property type="protein sequence ID" value="MDX8045592.1"/>
    <property type="molecule type" value="Genomic_DNA"/>
</dbReference>
<name>A0ACC6M3S8_9BACI</name>
<organism evidence="1 2">
    <name type="scientific">Gracilibacillus pellucidus</name>
    <dbReference type="NCBI Taxonomy" id="3095368"/>
    <lineage>
        <taxon>Bacteria</taxon>
        <taxon>Bacillati</taxon>
        <taxon>Bacillota</taxon>
        <taxon>Bacilli</taxon>
        <taxon>Bacillales</taxon>
        <taxon>Bacillaceae</taxon>
        <taxon>Gracilibacillus</taxon>
    </lineage>
</organism>
<sequence>MKSNVSLFNQYWTDIYFHLHYSHQEKISHQAIRILQLIDKKQEINVNNIASHLDISHNTASEHIKRMINKKYILKQRNPLDERKVILNLTDYGKEVLHRNTSLDELKLKKLLEQLDENEKRTIESALKLLSERAKECM</sequence>
<keyword evidence="2" id="KW-1185">Reference proteome</keyword>
<protein>
    <submittedName>
        <fullName evidence="1">MarR family winged helix-turn-helix transcriptional regulator</fullName>
    </submittedName>
</protein>
<accession>A0ACC6M3S8</accession>
<gene>
    <name evidence="1" type="ORF">SH601_06285</name>
</gene>
<evidence type="ECO:0000313" key="1">
    <source>
        <dbReference type="EMBL" id="MDX8045592.1"/>
    </source>
</evidence>
<evidence type="ECO:0000313" key="2">
    <source>
        <dbReference type="Proteomes" id="UP001277972"/>
    </source>
</evidence>
<comment type="caution">
    <text evidence="1">The sequence shown here is derived from an EMBL/GenBank/DDBJ whole genome shotgun (WGS) entry which is preliminary data.</text>
</comment>